<evidence type="ECO:0000259" key="2">
    <source>
        <dbReference type="Pfam" id="PF18962"/>
    </source>
</evidence>
<keyword evidence="1" id="KW-0732">Signal</keyword>
<dbReference type="OrthoDB" id="1160695at2"/>
<dbReference type="EMBL" id="SETE01000001">
    <property type="protein sequence ID" value="RYM35505.1"/>
    <property type="molecule type" value="Genomic_DNA"/>
</dbReference>
<feature type="domain" description="Secretion system C-terminal sorting" evidence="2">
    <location>
        <begin position="575"/>
        <end position="651"/>
    </location>
</feature>
<evidence type="ECO:0000313" key="4">
    <source>
        <dbReference type="Proteomes" id="UP000293952"/>
    </source>
</evidence>
<protein>
    <submittedName>
        <fullName evidence="3">T9SS type A sorting domain-containing protein</fullName>
    </submittedName>
</protein>
<gene>
    <name evidence="3" type="ORF">ERX46_00520</name>
</gene>
<reference evidence="3 4" key="1">
    <citation type="submission" date="2019-02" db="EMBL/GenBank/DDBJ databases">
        <title>Genome sequence of the sea-ice species Brumimicrobium glaciale.</title>
        <authorList>
            <person name="Bowman J.P."/>
        </authorList>
    </citation>
    <scope>NUCLEOTIDE SEQUENCE [LARGE SCALE GENOMIC DNA]</scope>
    <source>
        <strain evidence="3 4">IC156</strain>
    </source>
</reference>
<dbReference type="Proteomes" id="UP000293952">
    <property type="component" value="Unassembled WGS sequence"/>
</dbReference>
<dbReference type="AlphaFoldDB" id="A0A4Q4KR39"/>
<evidence type="ECO:0000256" key="1">
    <source>
        <dbReference type="ARBA" id="ARBA00022729"/>
    </source>
</evidence>
<keyword evidence="4" id="KW-1185">Reference proteome</keyword>
<dbReference type="Pfam" id="PF18962">
    <property type="entry name" value="Por_Secre_tail"/>
    <property type="match status" value="1"/>
</dbReference>
<accession>A0A4Q4KR39</accession>
<dbReference type="InterPro" id="IPR026444">
    <property type="entry name" value="Secre_tail"/>
</dbReference>
<sequence>MYKNMQSMFDDYIDDMEVYDSTLNINGVHNKKVKKNLAIVKWVKHAVKFGVAVASSGGTTLSQQLISGLLQFAPEIGGSDSTKIKDRWEKIFKAAEKILGEELMTYINDNFKEKESPAVPIKPMANFSEMNFKGRMQDIDTKNGPTIYTPGTYGSSITNDLPNQHFYPVYNDALGVFALLKSPKINISRTFKDFSCEVYKSTPFSNFDYWPEAPYEGSETYDLNEANIEEEIQIELAEELKYTFNSSLTIKNYTIETSFIVEGGLKLSTNPYSNSLSYSSDESTQIISLPNRNINIESSSFNPKEIEVYKDNNIIFDDLDYQTLHVPIDALNSSTFSFGINKKFTEKPLWITRKDRINSIINRPYSSCSFINDLLTKDVVTNYEIGDIYLKLIINVTFEGEKTDGSPHEYTYVFTYKINPEDIDDSFTNSLYPNLPGSAGDITQYPENLYLNEVNFDGSQIEGCTLNGTIYNCKAWNDITLSGDFMVGNGINVLIEAGNEVLVEPETNTPPEMIWQVDPVLDFSNPMPAVISDTVTSFCGNIKRYQANSSNMPIFNNDSTIVYEEDVRDIFDFSIFPNPTSGSSTVSITLNESAKGDLFITDMNGRTLGTAFKGQTLRGGQTEHQLPTASLASGIYLVHLFVDGERHVKRLVKQ</sequence>
<organism evidence="3 4">
    <name type="scientific">Brumimicrobium glaciale</name>
    <dbReference type="NCBI Taxonomy" id="200475"/>
    <lineage>
        <taxon>Bacteria</taxon>
        <taxon>Pseudomonadati</taxon>
        <taxon>Bacteroidota</taxon>
        <taxon>Flavobacteriia</taxon>
        <taxon>Flavobacteriales</taxon>
        <taxon>Crocinitomicaceae</taxon>
        <taxon>Brumimicrobium</taxon>
    </lineage>
</organism>
<name>A0A4Q4KR39_9FLAO</name>
<dbReference type="NCBIfam" id="TIGR04183">
    <property type="entry name" value="Por_Secre_tail"/>
    <property type="match status" value="1"/>
</dbReference>
<comment type="caution">
    <text evidence="3">The sequence shown here is derived from an EMBL/GenBank/DDBJ whole genome shotgun (WGS) entry which is preliminary data.</text>
</comment>
<proteinExistence type="predicted"/>
<evidence type="ECO:0000313" key="3">
    <source>
        <dbReference type="EMBL" id="RYM35505.1"/>
    </source>
</evidence>